<dbReference type="GO" id="GO:0008253">
    <property type="term" value="F:5'-nucleotidase activity"/>
    <property type="evidence" value="ECO:0007669"/>
    <property type="project" value="TreeGrafter"/>
</dbReference>
<name>A0A8E5JTG5_SCHGR</name>
<organism evidence="9">
    <name type="scientific">Schistocerca gregaria</name>
    <name type="common">Desert locust</name>
    <name type="synonym">Gryllus gregarius</name>
    <dbReference type="NCBI Taxonomy" id="7010"/>
    <lineage>
        <taxon>Eukaryota</taxon>
        <taxon>Metazoa</taxon>
        <taxon>Ecdysozoa</taxon>
        <taxon>Arthropoda</taxon>
        <taxon>Hexapoda</taxon>
        <taxon>Insecta</taxon>
        <taxon>Pterygota</taxon>
        <taxon>Neoptera</taxon>
        <taxon>Polyneoptera</taxon>
        <taxon>Orthoptera</taxon>
        <taxon>Caelifera</taxon>
        <taxon>Acrididea</taxon>
        <taxon>Acridomorpha</taxon>
        <taxon>Acridoidea</taxon>
        <taxon>Acrididae</taxon>
        <taxon>Cyrtacanthacridinae</taxon>
        <taxon>Schistocerca</taxon>
    </lineage>
</organism>
<dbReference type="InterPro" id="IPR036907">
    <property type="entry name" value="5'-Nucleotdase_C_sf"/>
</dbReference>
<feature type="domain" description="Calcineurin-like phosphoesterase" evidence="7">
    <location>
        <begin position="33"/>
        <end position="247"/>
    </location>
</feature>
<feature type="signal peptide" evidence="6">
    <location>
        <begin position="1"/>
        <end position="26"/>
    </location>
</feature>
<dbReference type="GO" id="GO:0046872">
    <property type="term" value="F:metal ion binding"/>
    <property type="evidence" value="ECO:0007669"/>
    <property type="project" value="UniProtKB-KW"/>
</dbReference>
<dbReference type="InterPro" id="IPR008334">
    <property type="entry name" value="5'-Nucleotdase_C"/>
</dbReference>
<feature type="domain" description="5'-Nucleotidase C-terminal" evidence="8">
    <location>
        <begin position="340"/>
        <end position="525"/>
    </location>
</feature>
<comment type="similarity">
    <text evidence="1 6">Belongs to the 5'-nucleotidase family.</text>
</comment>
<dbReference type="Gene3D" id="3.90.780.10">
    <property type="entry name" value="5'-Nucleotidase, C-terminal domain"/>
    <property type="match status" value="1"/>
</dbReference>
<dbReference type="SUPFAM" id="SSF55816">
    <property type="entry name" value="5'-nucleotidase (syn. UDP-sugar hydrolase), C-terminal domain"/>
    <property type="match status" value="1"/>
</dbReference>
<keyword evidence="5 6" id="KW-0378">Hydrolase</keyword>
<dbReference type="InterPro" id="IPR029052">
    <property type="entry name" value="Metallo-depent_PP-like"/>
</dbReference>
<dbReference type="FunFam" id="3.90.780.10:FF:000001">
    <property type="entry name" value="NT5E isoform 3"/>
    <property type="match status" value="1"/>
</dbReference>
<dbReference type="InterPro" id="IPR006179">
    <property type="entry name" value="5_nucleotidase/apyrase"/>
</dbReference>
<dbReference type="InterPro" id="IPR004843">
    <property type="entry name" value="Calcineurin-like_PHP"/>
</dbReference>
<dbReference type="SUPFAM" id="SSF56300">
    <property type="entry name" value="Metallo-dependent phosphatases"/>
    <property type="match status" value="1"/>
</dbReference>
<dbReference type="PANTHER" id="PTHR11575">
    <property type="entry name" value="5'-NUCLEOTIDASE-RELATED"/>
    <property type="match status" value="1"/>
</dbReference>
<dbReference type="Pfam" id="PF02872">
    <property type="entry name" value="5_nucleotid_C"/>
    <property type="match status" value="1"/>
</dbReference>
<evidence type="ECO:0000256" key="5">
    <source>
        <dbReference type="ARBA" id="ARBA00022801"/>
    </source>
</evidence>
<dbReference type="PRINTS" id="PR01607">
    <property type="entry name" value="APYRASEFAMLY"/>
</dbReference>
<proteinExistence type="evidence at transcript level"/>
<evidence type="ECO:0000259" key="8">
    <source>
        <dbReference type="Pfam" id="PF02872"/>
    </source>
</evidence>
<evidence type="ECO:0000256" key="4">
    <source>
        <dbReference type="ARBA" id="ARBA00022741"/>
    </source>
</evidence>
<dbReference type="GO" id="GO:0005886">
    <property type="term" value="C:plasma membrane"/>
    <property type="evidence" value="ECO:0007669"/>
    <property type="project" value="TreeGrafter"/>
</dbReference>
<dbReference type="FunFam" id="3.60.21.10:FF:000020">
    <property type="entry name" value="NT5E isoform 4"/>
    <property type="match status" value="1"/>
</dbReference>
<keyword evidence="2" id="KW-0479">Metal-binding</keyword>
<dbReference type="OrthoDB" id="7722975at2759"/>
<accession>A0A8E5JTG5</accession>
<dbReference type="EMBL" id="MW962831">
    <property type="protein sequence ID" value="QVD39597.1"/>
    <property type="molecule type" value="mRNA"/>
</dbReference>
<dbReference type="Gene3D" id="3.60.21.10">
    <property type="match status" value="1"/>
</dbReference>
<dbReference type="PANTHER" id="PTHR11575:SF32">
    <property type="entry name" value="APYRASE-LIKE PROTEIN"/>
    <property type="match status" value="1"/>
</dbReference>
<dbReference type="CDD" id="cd07409">
    <property type="entry name" value="MPP_CD73_N"/>
    <property type="match status" value="1"/>
</dbReference>
<keyword evidence="3 6" id="KW-0732">Signal</keyword>
<reference evidence="9" key="1">
    <citation type="journal article" date="2021" name="J. Neurophysiol.">
        <title>Gene transcription changes in a locust model of noise-induced deafness.</title>
        <authorList>
            <person name="French A.S."/>
            <person name="Warren B."/>
        </authorList>
    </citation>
    <scope>NUCLEOTIDE SEQUENCE</scope>
</reference>
<evidence type="ECO:0000259" key="7">
    <source>
        <dbReference type="Pfam" id="PF00149"/>
    </source>
</evidence>
<evidence type="ECO:0000256" key="1">
    <source>
        <dbReference type="ARBA" id="ARBA00006654"/>
    </source>
</evidence>
<dbReference type="GO" id="GO:0006196">
    <property type="term" value="P:AMP catabolic process"/>
    <property type="evidence" value="ECO:0007669"/>
    <property type="project" value="TreeGrafter"/>
</dbReference>
<dbReference type="Pfam" id="PF00149">
    <property type="entry name" value="Metallophos"/>
    <property type="match status" value="1"/>
</dbReference>
<evidence type="ECO:0000256" key="3">
    <source>
        <dbReference type="ARBA" id="ARBA00022729"/>
    </source>
</evidence>
<protein>
    <submittedName>
        <fullName evidence="9">Apyrase</fullName>
    </submittedName>
</protein>
<sequence>MPRSRNSLPVIALSLLLLLLQATAEAADGDFEMHIVHLNDFHARFEPINSGGGSCSPSGACFGGIARVATEARRLIDAAGDNYLFLNAGDNFQGTVWYSLYKWNVTAAILNMLPWDAATLGNHEFDDKIAGLVPFLDNINFPMVVANLDISQEPRLTGKFNKSVVIERGGRRIGIVGYMLRSTPDIASTEKLIFLDEAESLAEEAKRLKEDGVDIIIGLSHSGLDVDRQVAAKVAEVDIIVGGHSHTLLYTGTPPDNDTAEDVYPVMVTQESGHKVAIVQAMAYTKYLGNLVATFDSNGELLSATGNPVLLDETVEEDPEILEALAPWQAGLEELETRKVGETKVFLDTSSNACKRGECNMGNFITGAMLDEMAVLQSNSSSQRWTEAPIAITNSGGIRASIEEINNGTITYSDLITVLPFENTIDIIEVTGATLRKALEFSVNDTDTWKSKRQGPLYFRYLLHYSGLRVEIDVRQPVGQRVTRVSVLCAACNVPRYEPLKDDAWYPVAVNSFLAEGGDAFYMFRDEARSRTIGRVDVDVMLDYMARFSPIVQGLDGRTVVLS</sequence>
<evidence type="ECO:0000256" key="6">
    <source>
        <dbReference type="RuleBase" id="RU362119"/>
    </source>
</evidence>
<feature type="chain" id="PRO_5034618243" evidence="6">
    <location>
        <begin position="27"/>
        <end position="563"/>
    </location>
</feature>
<evidence type="ECO:0000256" key="2">
    <source>
        <dbReference type="ARBA" id="ARBA00022723"/>
    </source>
</evidence>
<evidence type="ECO:0000313" key="9">
    <source>
        <dbReference type="EMBL" id="QVD39597.1"/>
    </source>
</evidence>
<dbReference type="AlphaFoldDB" id="A0A8E5JTG5"/>
<keyword evidence="4 6" id="KW-0547">Nucleotide-binding</keyword>
<dbReference type="GO" id="GO:0000166">
    <property type="term" value="F:nucleotide binding"/>
    <property type="evidence" value="ECO:0007669"/>
    <property type="project" value="UniProtKB-KW"/>
</dbReference>